<reference evidence="15" key="1">
    <citation type="submission" date="2021-01" db="EMBL/GenBank/DDBJ databases">
        <authorList>
            <person name="Corre E."/>
            <person name="Pelletier E."/>
            <person name="Niang G."/>
            <person name="Scheremetjew M."/>
            <person name="Finn R."/>
            <person name="Kale V."/>
            <person name="Holt S."/>
            <person name="Cochrane G."/>
            <person name="Meng A."/>
            <person name="Brown T."/>
            <person name="Cohen L."/>
        </authorList>
    </citation>
    <scope>NUCLEOTIDE SEQUENCE</scope>
    <source>
        <strain evidence="15">PLY429</strain>
    </source>
</reference>
<gene>
    <name evidence="15" type="ORF">TCHU04912_LOCUS10525</name>
</gene>
<accession>A0A7S1SU29</accession>
<feature type="signal peptide" evidence="12">
    <location>
        <begin position="1"/>
        <end position="37"/>
    </location>
</feature>
<evidence type="ECO:0000256" key="8">
    <source>
        <dbReference type="ARBA" id="ARBA00022946"/>
    </source>
</evidence>
<keyword evidence="9 11" id="KW-0560">Oxidoreductase</keyword>
<evidence type="ECO:0000256" key="6">
    <source>
        <dbReference type="ARBA" id="ARBA00022630"/>
    </source>
</evidence>
<keyword evidence="10" id="KW-0496">Mitochondrion</keyword>
<name>A0A7S1SU29_9CHLO</name>
<keyword evidence="8" id="KW-0809">Transit peptide</keyword>
<organism evidence="15">
    <name type="scientific">Tetraselmis chuii</name>
    <dbReference type="NCBI Taxonomy" id="63592"/>
    <lineage>
        <taxon>Eukaryota</taxon>
        <taxon>Viridiplantae</taxon>
        <taxon>Chlorophyta</taxon>
        <taxon>core chlorophytes</taxon>
        <taxon>Chlorodendrophyceae</taxon>
        <taxon>Chlorodendrales</taxon>
        <taxon>Chlorodendraceae</taxon>
        <taxon>Tetraselmis</taxon>
    </lineage>
</organism>
<comment type="subcellular location">
    <subcellularLocation>
        <location evidence="2">Mitochondrion</location>
    </subcellularLocation>
</comment>
<protein>
    <recommendedName>
        <fullName evidence="5 11">Glycerol-3-phosphate dehydrogenase</fullName>
        <ecNumber evidence="5 11">1.1.5.3</ecNumber>
    </recommendedName>
</protein>
<dbReference type="GO" id="GO:0006072">
    <property type="term" value="P:glycerol-3-phosphate metabolic process"/>
    <property type="evidence" value="ECO:0007669"/>
    <property type="project" value="UniProtKB-UniRule"/>
</dbReference>
<evidence type="ECO:0000256" key="11">
    <source>
        <dbReference type="RuleBase" id="RU361217"/>
    </source>
</evidence>
<comment type="catalytic activity">
    <reaction evidence="11">
        <text>a quinone + sn-glycerol 3-phosphate = dihydroxyacetone phosphate + a quinol</text>
        <dbReference type="Rhea" id="RHEA:18977"/>
        <dbReference type="ChEBI" id="CHEBI:24646"/>
        <dbReference type="ChEBI" id="CHEBI:57597"/>
        <dbReference type="ChEBI" id="CHEBI:57642"/>
        <dbReference type="ChEBI" id="CHEBI:132124"/>
        <dbReference type="EC" id="1.1.5.3"/>
    </reaction>
</comment>
<dbReference type="InterPro" id="IPR000447">
    <property type="entry name" value="G3P_DH_FAD-dep"/>
</dbReference>
<evidence type="ECO:0000259" key="13">
    <source>
        <dbReference type="Pfam" id="PF01266"/>
    </source>
</evidence>
<dbReference type="Pfam" id="PF01266">
    <property type="entry name" value="DAO"/>
    <property type="match status" value="1"/>
</dbReference>
<dbReference type="AlphaFoldDB" id="A0A7S1SU29"/>
<sequence>MALPGRGRFLLHLAAAAGGASVMGLAAGTATVTQAEAEKSPAEEGPTHFDYSGSVPSRKEQLAKLRLGTKDKPFDMLVIGGGATGTGIAVDAVSRGLSTALVERDDFAAGTSSRSTKLVHGGVRYLEKAALCLDYGQLKLVYEALAERKSLLENAPYLSNPLPIMMPCWSWFDAVYFWAGMKAYDLVAMGRTLQTSKFCSRREAMRSFPTLSTEHEDGSTLKGVIVYFDGQFNDARMAVALACTAALGGATVANHTEVTGLIKDADGKVAGAKVKDNESGKQFDVYAKTVVNATGPFVDAVREMDEKEAAKMITPSAGVHLVLPDYYSPKEYGLIVPRTKDGRVLFVLPWLDHTIVGTTDSKTDITMRPKPKEEEINFIIDEIKDLLTVDVRRSDVLSAWSGIRPLASDPNADDTASISRDHIITTDRSGLVTVSGGKWTTYRIMAQEAVDEALKSGAVTPTAPSSTEQLQLVGTPGWDRAYHAKIAQNYVVPHRQGAIDTRVAEYLSHAYGDRALRITKIAEERKLGKRLVRGHPVIEAEVIYCVREEYATTAVDFLAYRTRLAFLDTAACRQAAPRVIELMGKELGWGLWRRSAEMKKVEELLATMEGGS</sequence>
<proteinExistence type="inferred from homology"/>
<dbReference type="PRINTS" id="PR01001">
    <property type="entry name" value="FADG3PDH"/>
</dbReference>
<dbReference type="FunFam" id="1.10.8.870:FF:000004">
    <property type="entry name" value="Glycerol-3-phosphate dehydrogenase"/>
    <property type="match status" value="1"/>
</dbReference>
<evidence type="ECO:0000256" key="3">
    <source>
        <dbReference type="ARBA" id="ARBA00005157"/>
    </source>
</evidence>
<dbReference type="Gene3D" id="3.50.50.60">
    <property type="entry name" value="FAD/NAD(P)-binding domain"/>
    <property type="match status" value="1"/>
</dbReference>
<comment type="similarity">
    <text evidence="4 11">Belongs to the FAD-dependent glycerol-3-phosphate dehydrogenase family.</text>
</comment>
<dbReference type="SUPFAM" id="SSF51905">
    <property type="entry name" value="FAD/NAD(P)-binding domain"/>
    <property type="match status" value="1"/>
</dbReference>
<feature type="chain" id="PRO_5031230673" description="Glycerol-3-phosphate dehydrogenase" evidence="12">
    <location>
        <begin position="38"/>
        <end position="612"/>
    </location>
</feature>
<dbReference type="EC" id="1.1.5.3" evidence="5 11"/>
<dbReference type="Pfam" id="PF16901">
    <property type="entry name" value="DAO_C"/>
    <property type="match status" value="1"/>
</dbReference>
<dbReference type="PANTHER" id="PTHR11985">
    <property type="entry name" value="GLYCEROL-3-PHOSPHATE DEHYDROGENASE"/>
    <property type="match status" value="1"/>
</dbReference>
<dbReference type="InterPro" id="IPR038299">
    <property type="entry name" value="DAO_C_sf"/>
</dbReference>
<evidence type="ECO:0000256" key="1">
    <source>
        <dbReference type="ARBA" id="ARBA00001974"/>
    </source>
</evidence>
<dbReference type="SUPFAM" id="SSF54373">
    <property type="entry name" value="FAD-linked reductases, C-terminal domain"/>
    <property type="match status" value="1"/>
</dbReference>
<evidence type="ECO:0000259" key="14">
    <source>
        <dbReference type="Pfam" id="PF16901"/>
    </source>
</evidence>
<dbReference type="PANTHER" id="PTHR11985:SF15">
    <property type="entry name" value="GLYCEROL-3-PHOSPHATE DEHYDROGENASE, MITOCHONDRIAL"/>
    <property type="match status" value="1"/>
</dbReference>
<dbReference type="Gene3D" id="1.10.8.870">
    <property type="entry name" value="Alpha-glycerophosphate oxidase, cap domain"/>
    <property type="match status" value="1"/>
</dbReference>
<dbReference type="PROSITE" id="PS00978">
    <property type="entry name" value="FAD_G3PDH_2"/>
    <property type="match status" value="1"/>
</dbReference>
<feature type="domain" description="FAD dependent oxidoreductase" evidence="13">
    <location>
        <begin position="75"/>
        <end position="442"/>
    </location>
</feature>
<dbReference type="Gene3D" id="3.30.9.10">
    <property type="entry name" value="D-Amino Acid Oxidase, subunit A, domain 2"/>
    <property type="match status" value="1"/>
</dbReference>
<evidence type="ECO:0000256" key="2">
    <source>
        <dbReference type="ARBA" id="ARBA00004173"/>
    </source>
</evidence>
<keyword evidence="6 11" id="KW-0285">Flavoprotein</keyword>
<dbReference type="InterPro" id="IPR036188">
    <property type="entry name" value="FAD/NAD-bd_sf"/>
</dbReference>
<dbReference type="InterPro" id="IPR006076">
    <property type="entry name" value="FAD-dep_OxRdtase"/>
</dbReference>
<dbReference type="GO" id="GO:0004368">
    <property type="term" value="F:glycerol-3-phosphate dehydrogenase (quinone) activity"/>
    <property type="evidence" value="ECO:0007669"/>
    <property type="project" value="UniProtKB-EC"/>
</dbReference>
<dbReference type="GO" id="GO:0005739">
    <property type="term" value="C:mitochondrion"/>
    <property type="evidence" value="ECO:0007669"/>
    <property type="project" value="UniProtKB-SubCell"/>
</dbReference>
<comment type="cofactor">
    <cofactor evidence="1 11">
        <name>FAD</name>
        <dbReference type="ChEBI" id="CHEBI:57692"/>
    </cofactor>
</comment>
<dbReference type="EMBL" id="HBGG01020290">
    <property type="protein sequence ID" value="CAD9208288.1"/>
    <property type="molecule type" value="Transcribed_RNA"/>
</dbReference>
<dbReference type="PROSITE" id="PS00977">
    <property type="entry name" value="FAD_G3PDH_1"/>
    <property type="match status" value="1"/>
</dbReference>
<evidence type="ECO:0000256" key="10">
    <source>
        <dbReference type="ARBA" id="ARBA00023128"/>
    </source>
</evidence>
<evidence type="ECO:0000256" key="12">
    <source>
        <dbReference type="SAM" id="SignalP"/>
    </source>
</evidence>
<evidence type="ECO:0000256" key="4">
    <source>
        <dbReference type="ARBA" id="ARBA00007330"/>
    </source>
</evidence>
<evidence type="ECO:0000256" key="9">
    <source>
        <dbReference type="ARBA" id="ARBA00023002"/>
    </source>
</evidence>
<keyword evidence="7" id="KW-0274">FAD</keyword>
<keyword evidence="12" id="KW-0732">Signal</keyword>
<evidence type="ECO:0000256" key="7">
    <source>
        <dbReference type="ARBA" id="ARBA00022827"/>
    </source>
</evidence>
<evidence type="ECO:0000256" key="5">
    <source>
        <dbReference type="ARBA" id="ARBA00013029"/>
    </source>
</evidence>
<feature type="domain" description="Alpha-glycerophosphate oxidase C-terminal" evidence="14">
    <location>
        <begin position="465"/>
        <end position="590"/>
    </location>
</feature>
<evidence type="ECO:0000313" key="15">
    <source>
        <dbReference type="EMBL" id="CAD9208288.1"/>
    </source>
</evidence>
<dbReference type="InterPro" id="IPR031656">
    <property type="entry name" value="DAO_C"/>
</dbReference>
<comment type="pathway">
    <text evidence="3">Polyol metabolism; glycerol degradation via glycerol kinase pathway; glycerone phosphate from sn-glycerol 3-phosphate (anaerobic route): step 1/1.</text>
</comment>